<feature type="transmembrane region" description="Helical" evidence="1">
    <location>
        <begin position="101"/>
        <end position="118"/>
    </location>
</feature>
<evidence type="ECO:0000256" key="1">
    <source>
        <dbReference type="SAM" id="Phobius"/>
    </source>
</evidence>
<organism evidence="2 3">
    <name type="scientific">Desulfosudis oleivorans (strain DSM 6200 / JCM 39069 / Hxd3)</name>
    <name type="common">Desulfococcus oleovorans</name>
    <dbReference type="NCBI Taxonomy" id="96561"/>
    <lineage>
        <taxon>Bacteria</taxon>
        <taxon>Pseudomonadati</taxon>
        <taxon>Thermodesulfobacteriota</taxon>
        <taxon>Desulfobacteria</taxon>
        <taxon>Desulfobacterales</taxon>
        <taxon>Desulfosudaceae</taxon>
        <taxon>Desulfosudis</taxon>
    </lineage>
</organism>
<evidence type="ECO:0000313" key="2">
    <source>
        <dbReference type="EMBL" id="ABW65862.1"/>
    </source>
</evidence>
<feature type="transmembrane region" description="Helical" evidence="1">
    <location>
        <begin position="58"/>
        <end position="81"/>
    </location>
</feature>
<gene>
    <name evidence="2" type="ordered locus">Dole_0052</name>
</gene>
<evidence type="ECO:0008006" key="4">
    <source>
        <dbReference type="Google" id="ProtNLM"/>
    </source>
</evidence>
<dbReference type="OrthoDB" id="274748at2"/>
<feature type="transmembrane region" description="Helical" evidence="1">
    <location>
        <begin position="130"/>
        <end position="159"/>
    </location>
</feature>
<proteinExistence type="predicted"/>
<accession>A8ZRU5</accession>
<dbReference type="HOGENOM" id="CLU_121839_0_0_7"/>
<keyword evidence="3" id="KW-1185">Reference proteome</keyword>
<feature type="transmembrane region" description="Helical" evidence="1">
    <location>
        <begin position="165"/>
        <end position="188"/>
    </location>
</feature>
<dbReference type="STRING" id="96561.Dole_0052"/>
<sequence>MKKNLPIMLSLVVLAAATLWFVVQANYEFLLYAVTLLVLIGIVFWLNRRFGLPAIAKWGFFFWMVLHMAGGGVYLHGTRLYDVVLVPLVGSPYDILKYDQFVHFFCYLVMTLLVFPVFKSIVAPGASRMVFAVLLVLAASSIGAVNEIIEFAAVVLFQADGVGGYHNTCIDLVANLLGAMVSTVYLAAVRAF</sequence>
<dbReference type="eggNOG" id="COG3647">
    <property type="taxonomic scope" value="Bacteria"/>
</dbReference>
<name>A8ZRU5_DESOH</name>
<dbReference type="RefSeq" id="WP_012173481.1">
    <property type="nucleotide sequence ID" value="NC_009943.1"/>
</dbReference>
<evidence type="ECO:0000313" key="3">
    <source>
        <dbReference type="Proteomes" id="UP000008561"/>
    </source>
</evidence>
<feature type="transmembrane region" description="Helical" evidence="1">
    <location>
        <begin position="29"/>
        <end position="46"/>
    </location>
</feature>
<protein>
    <recommendedName>
        <fullName evidence="4">DUF2238 domain-containing protein</fullName>
    </recommendedName>
</protein>
<reference evidence="2 3" key="1">
    <citation type="submission" date="2007-10" db="EMBL/GenBank/DDBJ databases">
        <title>Complete sequence of Desulfococcus oleovorans Hxd3.</title>
        <authorList>
            <consortium name="US DOE Joint Genome Institute"/>
            <person name="Copeland A."/>
            <person name="Lucas S."/>
            <person name="Lapidus A."/>
            <person name="Barry K."/>
            <person name="Glavina del Rio T."/>
            <person name="Dalin E."/>
            <person name="Tice H."/>
            <person name="Pitluck S."/>
            <person name="Kiss H."/>
            <person name="Brettin T."/>
            <person name="Bruce D."/>
            <person name="Detter J.C."/>
            <person name="Han C."/>
            <person name="Schmutz J."/>
            <person name="Larimer F."/>
            <person name="Land M."/>
            <person name="Hauser L."/>
            <person name="Kyrpides N."/>
            <person name="Kim E."/>
            <person name="Wawrik B."/>
            <person name="Richardson P."/>
        </authorList>
    </citation>
    <scope>NUCLEOTIDE SEQUENCE [LARGE SCALE GENOMIC DNA]</scope>
    <source>
        <strain evidence="3">DSM 6200 / JCM 39069 / Hxd3</strain>
    </source>
</reference>
<dbReference type="Proteomes" id="UP000008561">
    <property type="component" value="Chromosome"/>
</dbReference>
<dbReference type="EMBL" id="CP000859">
    <property type="protein sequence ID" value="ABW65862.1"/>
    <property type="molecule type" value="Genomic_DNA"/>
</dbReference>
<dbReference type="Pfam" id="PF09997">
    <property type="entry name" value="DUF2238"/>
    <property type="match status" value="1"/>
</dbReference>
<dbReference type="KEGG" id="dol:Dole_0052"/>
<keyword evidence="1" id="KW-0472">Membrane</keyword>
<feature type="transmembrane region" description="Helical" evidence="1">
    <location>
        <begin position="7"/>
        <end position="23"/>
    </location>
</feature>
<keyword evidence="1" id="KW-1133">Transmembrane helix</keyword>
<dbReference type="AlphaFoldDB" id="A8ZRU5"/>
<dbReference type="InterPro" id="IPR014509">
    <property type="entry name" value="YjdF-like"/>
</dbReference>
<keyword evidence="1" id="KW-0812">Transmembrane</keyword>